<dbReference type="AlphaFoldDB" id="A0A392VMC1"/>
<dbReference type="EMBL" id="LXQA011178280">
    <property type="protein sequence ID" value="MCI87895.1"/>
    <property type="molecule type" value="Genomic_DNA"/>
</dbReference>
<accession>A0A392VMC1</accession>
<feature type="region of interest" description="Disordered" evidence="1">
    <location>
        <begin position="1"/>
        <end position="20"/>
    </location>
</feature>
<reference evidence="2 3" key="1">
    <citation type="journal article" date="2018" name="Front. Plant Sci.">
        <title>Red Clover (Trifolium pratense) and Zigzag Clover (T. medium) - A Picture of Genomic Similarities and Differences.</title>
        <authorList>
            <person name="Dluhosova J."/>
            <person name="Istvanek J."/>
            <person name="Nedelnik J."/>
            <person name="Repkova J."/>
        </authorList>
    </citation>
    <scope>NUCLEOTIDE SEQUENCE [LARGE SCALE GENOMIC DNA]</scope>
    <source>
        <strain evidence="3">cv. 10/8</strain>
        <tissue evidence="2">Leaf</tissue>
    </source>
</reference>
<organism evidence="2 3">
    <name type="scientific">Trifolium medium</name>
    <dbReference type="NCBI Taxonomy" id="97028"/>
    <lineage>
        <taxon>Eukaryota</taxon>
        <taxon>Viridiplantae</taxon>
        <taxon>Streptophyta</taxon>
        <taxon>Embryophyta</taxon>
        <taxon>Tracheophyta</taxon>
        <taxon>Spermatophyta</taxon>
        <taxon>Magnoliopsida</taxon>
        <taxon>eudicotyledons</taxon>
        <taxon>Gunneridae</taxon>
        <taxon>Pentapetalae</taxon>
        <taxon>rosids</taxon>
        <taxon>fabids</taxon>
        <taxon>Fabales</taxon>
        <taxon>Fabaceae</taxon>
        <taxon>Papilionoideae</taxon>
        <taxon>50 kb inversion clade</taxon>
        <taxon>NPAAA clade</taxon>
        <taxon>Hologalegina</taxon>
        <taxon>IRL clade</taxon>
        <taxon>Trifolieae</taxon>
        <taxon>Trifolium</taxon>
    </lineage>
</organism>
<protein>
    <submittedName>
        <fullName evidence="2">Uncharacterized protein</fullName>
    </submittedName>
</protein>
<proteinExistence type="predicted"/>
<feature type="non-terminal residue" evidence="2">
    <location>
        <position position="20"/>
    </location>
</feature>
<name>A0A392VMC1_9FABA</name>
<feature type="compositionally biased region" description="Gly residues" evidence="1">
    <location>
        <begin position="1"/>
        <end position="11"/>
    </location>
</feature>
<comment type="caution">
    <text evidence="2">The sequence shown here is derived from an EMBL/GenBank/DDBJ whole genome shotgun (WGS) entry which is preliminary data.</text>
</comment>
<evidence type="ECO:0000313" key="2">
    <source>
        <dbReference type="EMBL" id="MCI87895.1"/>
    </source>
</evidence>
<dbReference type="Proteomes" id="UP000265520">
    <property type="component" value="Unassembled WGS sequence"/>
</dbReference>
<sequence length="20" mass="2231">MDEDGNYGGIGSRSDRNECR</sequence>
<evidence type="ECO:0000313" key="3">
    <source>
        <dbReference type="Proteomes" id="UP000265520"/>
    </source>
</evidence>
<keyword evidence="3" id="KW-1185">Reference proteome</keyword>
<evidence type="ECO:0000256" key="1">
    <source>
        <dbReference type="SAM" id="MobiDB-lite"/>
    </source>
</evidence>